<evidence type="ECO:0000256" key="5">
    <source>
        <dbReference type="SAM" id="SignalP"/>
    </source>
</evidence>
<name>A0AA49EZW8_HELCH</name>
<dbReference type="SMART" id="SM00708">
    <property type="entry name" value="PhBP"/>
    <property type="match status" value="1"/>
</dbReference>
<dbReference type="GO" id="GO:0005549">
    <property type="term" value="F:odorant binding"/>
    <property type="evidence" value="ECO:0007669"/>
    <property type="project" value="InterPro"/>
</dbReference>
<dbReference type="Gene3D" id="1.10.238.20">
    <property type="entry name" value="Pheromone/general odorant binding protein domain"/>
    <property type="match status" value="1"/>
</dbReference>
<comment type="subcellular location">
    <subcellularLocation>
        <location evidence="1">Secreted</location>
    </subcellularLocation>
</comment>
<dbReference type="GO" id="GO:0005615">
    <property type="term" value="C:extracellular space"/>
    <property type="evidence" value="ECO:0007669"/>
    <property type="project" value="TreeGrafter"/>
</dbReference>
<dbReference type="Pfam" id="PF01395">
    <property type="entry name" value="PBP_GOBP"/>
    <property type="match status" value="1"/>
</dbReference>
<feature type="signal peptide" evidence="5">
    <location>
        <begin position="1"/>
        <end position="17"/>
    </location>
</feature>
<protein>
    <submittedName>
        <fullName evidence="6">Odorant binding protein 23</fullName>
    </submittedName>
</protein>
<dbReference type="GO" id="GO:0007608">
    <property type="term" value="P:sensory perception of smell"/>
    <property type="evidence" value="ECO:0007669"/>
    <property type="project" value="TreeGrafter"/>
</dbReference>
<reference evidence="6" key="2">
    <citation type="journal article" date="2023" name="Proc. Natl. Acad. Sci. U.S.A.">
        <title>Sex-linked gene traffic underlies the acquisition of sexually dimorphic UV color vision in Heliconius butterflies.</title>
        <authorList>
            <person name="Chakraborty M."/>
            <person name="Lara A.G."/>
            <person name="Dang A."/>
            <person name="McCulloch K.J."/>
            <person name="Rainbow D."/>
            <person name="Carter D."/>
            <person name="Ngo L.T."/>
            <person name="Solares E."/>
            <person name="Said I."/>
            <person name="Corbett-Detig R.B."/>
            <person name="Gilbert L.E."/>
            <person name="Emerson J.J."/>
            <person name="Briscoe A.D."/>
        </authorList>
    </citation>
    <scope>NUCLEOTIDE SEQUENCE</scope>
</reference>
<feature type="chain" id="PRO_5041425988" evidence="5">
    <location>
        <begin position="18"/>
        <end position="141"/>
    </location>
</feature>
<dbReference type="CDD" id="cd23992">
    <property type="entry name" value="PBP_GOBP"/>
    <property type="match status" value="1"/>
</dbReference>
<organism evidence="6">
    <name type="scientific">Heliconius charithonia</name>
    <name type="common">Zebra longwing butterfly</name>
    <dbReference type="NCBI Taxonomy" id="33434"/>
    <lineage>
        <taxon>Eukaryota</taxon>
        <taxon>Metazoa</taxon>
        <taxon>Ecdysozoa</taxon>
        <taxon>Arthropoda</taxon>
        <taxon>Hexapoda</taxon>
        <taxon>Insecta</taxon>
        <taxon>Pterygota</taxon>
        <taxon>Neoptera</taxon>
        <taxon>Endopterygota</taxon>
        <taxon>Lepidoptera</taxon>
        <taxon>Glossata</taxon>
        <taxon>Ditrysia</taxon>
        <taxon>Papilionoidea</taxon>
        <taxon>Nymphalidae</taxon>
        <taxon>Heliconiinae</taxon>
        <taxon>Heliconiini</taxon>
        <taxon>Heliconius</taxon>
    </lineage>
</organism>
<keyword evidence="4 5" id="KW-0732">Signal</keyword>
<keyword evidence="3" id="KW-0964">Secreted</keyword>
<accession>A0AA49EZW8</accession>
<evidence type="ECO:0000256" key="1">
    <source>
        <dbReference type="ARBA" id="ARBA00004613"/>
    </source>
</evidence>
<evidence type="ECO:0000256" key="4">
    <source>
        <dbReference type="ARBA" id="ARBA00022729"/>
    </source>
</evidence>
<proteinExistence type="evidence at transcript level"/>
<reference evidence="6" key="1">
    <citation type="submission" date="2022-12" db="EMBL/GenBank/DDBJ databases">
        <authorList>
            <person name="Briscoe A.D."/>
        </authorList>
    </citation>
    <scope>NUCLEOTIDE SEQUENCE</scope>
</reference>
<sequence>MRVLWCLFLVTLATVYAGNVKVEYVDIPNEYIPAIEKASSECVKKLNLEEEQITLQRFLNWELSDSPNTHKYIYCLGHDSGYFAEDGTILKDKVLAIMGKYRDRVDGVIDECNKVKYDNKHEEVYRKEVCFRDLSGLYFRL</sequence>
<comment type="similarity">
    <text evidence="2">Belongs to the PBP/GOBP family.</text>
</comment>
<dbReference type="SUPFAM" id="SSF47565">
    <property type="entry name" value="Insect pheromone/odorant-binding proteins"/>
    <property type="match status" value="1"/>
</dbReference>
<evidence type="ECO:0000256" key="3">
    <source>
        <dbReference type="ARBA" id="ARBA00022525"/>
    </source>
</evidence>
<dbReference type="AlphaFoldDB" id="A0AA49EZW8"/>
<dbReference type="InterPro" id="IPR036728">
    <property type="entry name" value="PBP_GOBP_sf"/>
</dbReference>
<dbReference type="PANTHER" id="PTHR11857">
    <property type="entry name" value="ODORANT BINDING PROTEIN-RELATED"/>
    <property type="match status" value="1"/>
</dbReference>
<dbReference type="PANTHER" id="PTHR11857:SF43">
    <property type="entry name" value="GEO07291P1-RELATED"/>
    <property type="match status" value="1"/>
</dbReference>
<dbReference type="EMBL" id="OQ064270">
    <property type="protein sequence ID" value="WHU27543.1"/>
    <property type="molecule type" value="mRNA"/>
</dbReference>
<gene>
    <name evidence="6" type="primary">OBP23</name>
</gene>
<dbReference type="InterPro" id="IPR006170">
    <property type="entry name" value="PBP/GOBP"/>
</dbReference>
<evidence type="ECO:0000313" key="6">
    <source>
        <dbReference type="EMBL" id="WHU27543.1"/>
    </source>
</evidence>
<evidence type="ECO:0000256" key="2">
    <source>
        <dbReference type="ARBA" id="ARBA00008098"/>
    </source>
</evidence>